<dbReference type="GO" id="GO:0008270">
    <property type="term" value="F:zinc ion binding"/>
    <property type="evidence" value="ECO:0007669"/>
    <property type="project" value="UniProtKB-KW"/>
</dbReference>
<dbReference type="PROSITE" id="PS51186">
    <property type="entry name" value="GNAT"/>
    <property type="match status" value="1"/>
</dbReference>
<dbReference type="CDD" id="cd15489">
    <property type="entry name" value="PHD_SF"/>
    <property type="match status" value="1"/>
</dbReference>
<evidence type="ECO:0000259" key="6">
    <source>
        <dbReference type="PROSITE" id="PS51186"/>
    </source>
</evidence>
<dbReference type="CDD" id="cd04301">
    <property type="entry name" value="NAT_SF"/>
    <property type="match status" value="1"/>
</dbReference>
<protein>
    <recommendedName>
        <fullName evidence="6">N-acetyltransferase domain-containing protein</fullName>
    </recommendedName>
</protein>
<organism evidence="7 8">
    <name type="scientific">Buddleja alternifolia</name>
    <dbReference type="NCBI Taxonomy" id="168488"/>
    <lineage>
        <taxon>Eukaryota</taxon>
        <taxon>Viridiplantae</taxon>
        <taxon>Streptophyta</taxon>
        <taxon>Embryophyta</taxon>
        <taxon>Tracheophyta</taxon>
        <taxon>Spermatophyta</taxon>
        <taxon>Magnoliopsida</taxon>
        <taxon>eudicotyledons</taxon>
        <taxon>Gunneridae</taxon>
        <taxon>Pentapetalae</taxon>
        <taxon>asterids</taxon>
        <taxon>lamiids</taxon>
        <taxon>Lamiales</taxon>
        <taxon>Scrophulariaceae</taxon>
        <taxon>Buddlejeae</taxon>
        <taxon>Buddleja</taxon>
    </lineage>
</organism>
<dbReference type="GO" id="GO:0005634">
    <property type="term" value="C:nucleus"/>
    <property type="evidence" value="ECO:0007669"/>
    <property type="project" value="UniProtKB-SubCell"/>
</dbReference>
<dbReference type="SUPFAM" id="SSF55729">
    <property type="entry name" value="Acyl-CoA N-acyltransferases (Nat)"/>
    <property type="match status" value="1"/>
</dbReference>
<evidence type="ECO:0000256" key="3">
    <source>
        <dbReference type="ARBA" id="ARBA00022771"/>
    </source>
</evidence>
<dbReference type="InterPro" id="IPR013083">
    <property type="entry name" value="Znf_RING/FYVE/PHD"/>
</dbReference>
<keyword evidence="3" id="KW-0863">Zinc-finger</keyword>
<proteinExistence type="predicted"/>
<keyword evidence="5" id="KW-0539">Nucleus</keyword>
<dbReference type="InterPro" id="IPR056511">
    <property type="entry name" value="IDM1_C"/>
</dbReference>
<comment type="subcellular location">
    <subcellularLocation>
        <location evidence="1">Nucleus</location>
    </subcellularLocation>
</comment>
<keyword evidence="4" id="KW-0862">Zinc</keyword>
<dbReference type="PANTHER" id="PTHR46508">
    <property type="entry name" value="PHD FINGER FAMILY PROTEIN"/>
    <property type="match status" value="1"/>
</dbReference>
<dbReference type="InterPro" id="IPR000182">
    <property type="entry name" value="GNAT_dom"/>
</dbReference>
<dbReference type="PANTHER" id="PTHR46508:SF2">
    <property type="entry name" value="INCREASED DNA METHYLATION 1"/>
    <property type="match status" value="1"/>
</dbReference>
<dbReference type="Proteomes" id="UP000826271">
    <property type="component" value="Unassembled WGS sequence"/>
</dbReference>
<keyword evidence="2" id="KW-0479">Metal-binding</keyword>
<dbReference type="InterPro" id="IPR032308">
    <property type="entry name" value="TDBD"/>
</dbReference>
<gene>
    <name evidence="7" type="ORF">BUALT_Bualt07G0147800</name>
</gene>
<dbReference type="GO" id="GO:0016747">
    <property type="term" value="F:acyltransferase activity, transferring groups other than amino-acyl groups"/>
    <property type="evidence" value="ECO:0007669"/>
    <property type="project" value="InterPro"/>
</dbReference>
<comment type="caution">
    <text evidence="7">The sequence shown here is derived from an EMBL/GenBank/DDBJ whole genome shotgun (WGS) entry which is preliminary data.</text>
</comment>
<dbReference type="Gene3D" id="3.40.630.30">
    <property type="match status" value="1"/>
</dbReference>
<keyword evidence="8" id="KW-1185">Reference proteome</keyword>
<dbReference type="AlphaFoldDB" id="A0AAV6XJ08"/>
<evidence type="ECO:0000256" key="4">
    <source>
        <dbReference type="ARBA" id="ARBA00022833"/>
    </source>
</evidence>
<feature type="domain" description="N-acetyltransferase" evidence="6">
    <location>
        <begin position="495"/>
        <end position="640"/>
    </location>
</feature>
<sequence length="640" mass="71245">MVYSAKVFNNHSSSYTVRSTVPIHRRFIYLRLFLTPISRQGMEHFNSSGESEGIVLIGGGWEYVDSIGGFVLGYITGGGASSFGVVLAYKISLVRLLGIGKNVVFTPSHAGIVIKRVSEEKATYLKEGYSVTKPRQILGKFSIKIPSLVMHNSRVEAFTMDERGCGTIESVKPNICHYNNDDLLVSVFLKNKKTIRSASTQNSESLRKHKSPRETSMLGVSSLNTVSGHSCSRNWSTIDSRTVLMWLIRSGVISPGEIIQFLKEDSVVKEGLITNDGIACNCCNALLTISDFKSHAGFNFKGPCMNLVMESGKPLALCQLEAWSAEYKAKKVPLETEEVDKGDDHCGICGLPGKFVWCDNCPATYHRACLVEKKSKGDWYCLQCRCPTCSDAVKDEDSLGALKCSMCKHKYHATCMNGKNLNMGLASDNWFCGQRCREVCSGLRSRIGILSRLSGEISWTLLQCIDGNYKAHSSQHFLALKAECNSKLAAALTLMKKEFLPMVDVKTNIDMIPQVIYNWGSPFNRLNYEGFYTAVLEKNDVIVSVASIRIHDAQIAELPFITTCEKYRKNGMARLLFNAIVEMLKSSKIEKLYLPAAGPDSANRWITKFGFRELKKNESRSLRTMNLMLLPSSTWLVKPL</sequence>
<reference evidence="7" key="1">
    <citation type="submission" date="2019-10" db="EMBL/GenBank/DDBJ databases">
        <authorList>
            <person name="Zhang R."/>
            <person name="Pan Y."/>
            <person name="Wang J."/>
            <person name="Ma R."/>
            <person name="Yu S."/>
        </authorList>
    </citation>
    <scope>NUCLEOTIDE SEQUENCE</scope>
    <source>
        <strain evidence="7">LA-IB0</strain>
        <tissue evidence="7">Leaf</tissue>
    </source>
</reference>
<evidence type="ECO:0000313" key="8">
    <source>
        <dbReference type="Proteomes" id="UP000826271"/>
    </source>
</evidence>
<evidence type="ECO:0000256" key="1">
    <source>
        <dbReference type="ARBA" id="ARBA00004123"/>
    </source>
</evidence>
<dbReference type="SUPFAM" id="SSF57903">
    <property type="entry name" value="FYVE/PHD zinc finger"/>
    <property type="match status" value="1"/>
</dbReference>
<dbReference type="InterPro" id="IPR001965">
    <property type="entry name" value="Znf_PHD"/>
</dbReference>
<dbReference type="Pfam" id="PF23209">
    <property type="entry name" value="IDM1_C"/>
    <property type="match status" value="1"/>
</dbReference>
<accession>A0AAV6XJ08</accession>
<dbReference type="SMART" id="SM00249">
    <property type="entry name" value="PHD"/>
    <property type="match status" value="2"/>
</dbReference>
<name>A0AAV6XJ08_9LAMI</name>
<dbReference type="InterPro" id="IPR016181">
    <property type="entry name" value="Acyl_CoA_acyltransferase"/>
</dbReference>
<evidence type="ECO:0000256" key="5">
    <source>
        <dbReference type="ARBA" id="ARBA00023242"/>
    </source>
</evidence>
<dbReference type="InterPro" id="IPR011011">
    <property type="entry name" value="Znf_FYVE_PHD"/>
</dbReference>
<evidence type="ECO:0000313" key="7">
    <source>
        <dbReference type="EMBL" id="KAG8379997.1"/>
    </source>
</evidence>
<dbReference type="Gene3D" id="3.30.40.10">
    <property type="entry name" value="Zinc/RING finger domain, C3HC4 (zinc finger)"/>
    <property type="match status" value="1"/>
</dbReference>
<dbReference type="Pfam" id="PF16135">
    <property type="entry name" value="TDBD"/>
    <property type="match status" value="1"/>
</dbReference>
<dbReference type="EMBL" id="WHWC01000007">
    <property type="protein sequence ID" value="KAG8379997.1"/>
    <property type="molecule type" value="Genomic_DNA"/>
</dbReference>
<evidence type="ECO:0000256" key="2">
    <source>
        <dbReference type="ARBA" id="ARBA00022723"/>
    </source>
</evidence>